<gene>
    <name evidence="3" type="ORF">HF577_15940</name>
</gene>
<evidence type="ECO:0000256" key="2">
    <source>
        <dbReference type="SAM" id="Phobius"/>
    </source>
</evidence>
<comment type="caution">
    <text evidence="3">The sequence shown here is derived from an EMBL/GenBank/DDBJ whole genome shotgun (WGS) entry which is preliminary data.</text>
</comment>
<keyword evidence="2" id="KW-0472">Membrane</keyword>
<evidence type="ECO:0000313" key="3">
    <source>
        <dbReference type="EMBL" id="NMH78574.1"/>
    </source>
</evidence>
<accession>A0ABX1RGL0</accession>
<organism evidence="3 4">
    <name type="scientific">Pseudonocardia xinjiangensis</name>
    <dbReference type="NCBI Taxonomy" id="75289"/>
    <lineage>
        <taxon>Bacteria</taxon>
        <taxon>Bacillati</taxon>
        <taxon>Actinomycetota</taxon>
        <taxon>Actinomycetes</taxon>
        <taxon>Pseudonocardiales</taxon>
        <taxon>Pseudonocardiaceae</taxon>
        <taxon>Pseudonocardia</taxon>
    </lineage>
</organism>
<dbReference type="RefSeq" id="WP_169396648.1">
    <property type="nucleotide sequence ID" value="NZ_BAAAJH010000043.1"/>
</dbReference>
<reference evidence="3 4" key="1">
    <citation type="submission" date="2020-04" db="EMBL/GenBank/DDBJ databases">
        <authorList>
            <person name="Klaysubun C."/>
            <person name="Duangmal K."/>
            <person name="Lipun K."/>
        </authorList>
    </citation>
    <scope>NUCLEOTIDE SEQUENCE [LARGE SCALE GENOMIC DNA]</scope>
    <source>
        <strain evidence="3 4">JCM 11839</strain>
    </source>
</reference>
<evidence type="ECO:0000256" key="1">
    <source>
        <dbReference type="SAM" id="MobiDB-lite"/>
    </source>
</evidence>
<feature type="transmembrane region" description="Helical" evidence="2">
    <location>
        <begin position="35"/>
        <end position="54"/>
    </location>
</feature>
<proteinExistence type="predicted"/>
<keyword evidence="2" id="KW-1133">Transmembrane helix</keyword>
<dbReference type="Proteomes" id="UP001296706">
    <property type="component" value="Unassembled WGS sequence"/>
</dbReference>
<evidence type="ECO:0000313" key="4">
    <source>
        <dbReference type="Proteomes" id="UP001296706"/>
    </source>
</evidence>
<dbReference type="EMBL" id="JAAXKY010000047">
    <property type="protein sequence ID" value="NMH78574.1"/>
    <property type="molecule type" value="Genomic_DNA"/>
</dbReference>
<sequence>MMIGSRQRLAVSLILMIVSGAVVSYAFWGRDGLELLSWLAGIGGFAVALVMLPFHPGATEQEGSSDRRDHNDSTIDPRSEHGPMVGRRVLVTGQVRSGSVGEVTAKVAGSLMAFHAYPASPKLELARGSAAVVVSFDPPSTVRVRSADSSDDDDD</sequence>
<protein>
    <submittedName>
        <fullName evidence="3">Uncharacterized protein</fullName>
    </submittedName>
</protein>
<feature type="transmembrane region" description="Helical" evidence="2">
    <location>
        <begin position="9"/>
        <end position="29"/>
    </location>
</feature>
<feature type="region of interest" description="Disordered" evidence="1">
    <location>
        <begin position="58"/>
        <end position="83"/>
    </location>
</feature>
<keyword evidence="2" id="KW-0812">Transmembrane</keyword>
<name>A0ABX1RGL0_9PSEU</name>
<keyword evidence="4" id="KW-1185">Reference proteome</keyword>
<feature type="compositionally biased region" description="Basic and acidic residues" evidence="1">
    <location>
        <begin position="64"/>
        <end position="81"/>
    </location>
</feature>